<protein>
    <submittedName>
        <fullName evidence="1">Uncharacterized protein</fullName>
    </submittedName>
</protein>
<dbReference type="AlphaFoldDB" id="A0A1J4SCL3"/>
<name>A0A1J4SCL3_9BACT</name>
<evidence type="ECO:0000313" key="1">
    <source>
        <dbReference type="EMBL" id="OIN96450.1"/>
    </source>
</evidence>
<gene>
    <name evidence="1" type="ORF">AUJ66_06165</name>
</gene>
<dbReference type="STRING" id="1817893.AUJ66_06165"/>
<dbReference type="Proteomes" id="UP000182278">
    <property type="component" value="Unassembled WGS sequence"/>
</dbReference>
<reference evidence="1 2" key="1">
    <citation type="journal article" date="2016" name="Environ. Microbiol.">
        <title>Genomic resolution of a cold subsurface aquifer community provides metabolic insights for novel microbes adapted to high CO concentrations.</title>
        <authorList>
            <person name="Probst A.J."/>
            <person name="Castelle C.J."/>
            <person name="Singh A."/>
            <person name="Brown C.T."/>
            <person name="Anantharaman K."/>
            <person name="Sharon I."/>
            <person name="Hug L.A."/>
            <person name="Burstein D."/>
            <person name="Emerson J.B."/>
            <person name="Thomas B.C."/>
            <person name="Banfield J.F."/>
        </authorList>
    </citation>
    <scope>NUCLEOTIDE SEQUENCE [LARGE SCALE GENOMIC DNA]</scope>
    <source>
        <strain evidence="1">CG1_02_38_46</strain>
    </source>
</reference>
<dbReference type="InterPro" id="IPR023351">
    <property type="entry name" value="YppE-like_sf"/>
</dbReference>
<dbReference type="EMBL" id="MNUO01000094">
    <property type="protein sequence ID" value="OIN96450.1"/>
    <property type="molecule type" value="Genomic_DNA"/>
</dbReference>
<comment type="caution">
    <text evidence="1">The sequence shown here is derived from an EMBL/GenBank/DDBJ whole genome shotgun (WGS) entry which is preliminary data.</text>
</comment>
<sequence>MRKMKKDEIREWRDKCRRQLKRTLKQRMDYGFVYTYKPVLDDVSSRVFDTMAEYRKWCKNKLPRYLGYSQK</sequence>
<accession>A0A1J4SCL3</accession>
<organism evidence="1 2">
    <name type="scientific">Candidatus Desantisbacteria bacterium CG1_02_38_46</name>
    <dbReference type="NCBI Taxonomy" id="1817893"/>
    <lineage>
        <taxon>Bacteria</taxon>
        <taxon>Candidatus Desantisiibacteriota</taxon>
    </lineage>
</organism>
<dbReference type="SUPFAM" id="SSF140415">
    <property type="entry name" value="YppE-like"/>
    <property type="match status" value="1"/>
</dbReference>
<evidence type="ECO:0000313" key="2">
    <source>
        <dbReference type="Proteomes" id="UP000182278"/>
    </source>
</evidence>
<proteinExistence type="predicted"/>